<dbReference type="InterPro" id="IPR017871">
    <property type="entry name" value="ABC_transporter-like_CS"/>
</dbReference>
<evidence type="ECO:0000256" key="3">
    <source>
        <dbReference type="ARBA" id="ARBA00022741"/>
    </source>
</evidence>
<dbReference type="InterPro" id="IPR003593">
    <property type="entry name" value="AAA+_ATPase"/>
</dbReference>
<evidence type="ECO:0000259" key="5">
    <source>
        <dbReference type="PROSITE" id="PS50893"/>
    </source>
</evidence>
<dbReference type="PROSITE" id="PS50893">
    <property type="entry name" value="ABC_TRANSPORTER_2"/>
    <property type="match status" value="1"/>
</dbReference>
<dbReference type="AlphaFoldDB" id="A0AAU7XSC2"/>
<dbReference type="RefSeq" id="WP_218927749.1">
    <property type="nucleotide sequence ID" value="NZ_CP158484.1"/>
</dbReference>
<dbReference type="SMART" id="SM00382">
    <property type="entry name" value="AAA"/>
    <property type="match status" value="1"/>
</dbReference>
<name>A0AAU7XSC2_9GAMM</name>
<comment type="similarity">
    <text evidence="1">Belongs to the ABC transporter superfamily.</text>
</comment>
<organism evidence="6">
    <name type="scientific">Vreelandella sp. SM1641</name>
    <dbReference type="NCBI Taxonomy" id="3126101"/>
    <lineage>
        <taxon>Bacteria</taxon>
        <taxon>Pseudomonadati</taxon>
        <taxon>Pseudomonadota</taxon>
        <taxon>Gammaproteobacteria</taxon>
        <taxon>Oceanospirillales</taxon>
        <taxon>Halomonadaceae</taxon>
        <taxon>Vreelandella</taxon>
    </lineage>
</organism>
<keyword evidence="2" id="KW-0813">Transport</keyword>
<dbReference type="PANTHER" id="PTHR42788:SF13">
    <property type="entry name" value="ALIPHATIC SULFONATES IMPORT ATP-BINDING PROTEIN SSUB"/>
    <property type="match status" value="1"/>
</dbReference>
<keyword evidence="3" id="KW-0547">Nucleotide-binding</keyword>
<dbReference type="Pfam" id="PF00005">
    <property type="entry name" value="ABC_tran"/>
    <property type="match status" value="1"/>
</dbReference>
<gene>
    <name evidence="6" type="ORF">V8F66_03995</name>
</gene>
<reference evidence="6" key="1">
    <citation type="submission" date="2024-02" db="EMBL/GenBank/DDBJ databases">
        <title>Complete genome sequence of Vreelandella sp. SM1641, a marine exopolysaccharide-producing bacterium isolated from deep-sea hydrothermal sediment of the southwest Indian Ocean.</title>
        <authorList>
            <person name="Zhu H."/>
            <person name="Sun M."/>
        </authorList>
    </citation>
    <scope>NUCLEOTIDE SEQUENCE</scope>
    <source>
        <strain evidence="6">SM1641</strain>
    </source>
</reference>
<dbReference type="PROSITE" id="PS00211">
    <property type="entry name" value="ABC_TRANSPORTER_1"/>
    <property type="match status" value="1"/>
</dbReference>
<protein>
    <submittedName>
        <fullName evidence="6">ABC transporter ATP-binding protein</fullName>
    </submittedName>
</protein>
<evidence type="ECO:0000313" key="6">
    <source>
        <dbReference type="EMBL" id="XBY59656.1"/>
    </source>
</evidence>
<accession>A0AAU7XSC2</accession>
<feature type="domain" description="ABC transporter" evidence="5">
    <location>
        <begin position="19"/>
        <end position="247"/>
    </location>
</feature>
<dbReference type="EMBL" id="CP158484">
    <property type="protein sequence ID" value="XBY59656.1"/>
    <property type="molecule type" value="Genomic_DNA"/>
</dbReference>
<evidence type="ECO:0000256" key="4">
    <source>
        <dbReference type="ARBA" id="ARBA00022840"/>
    </source>
</evidence>
<dbReference type="KEGG" id="vrs:V8F66_03995"/>
<proteinExistence type="inferred from homology"/>
<sequence length="271" mass="30062">MSAFTTNGIDTKVKNASAFCFQDINKNYQSRDGLNVSALSNINFEVFKKEFVTVVGPSGCGKSTLLKILAGIVNASSGRIEINGMPQKGPSSEIGVVFQNPVLLPWRTILNNVLIPAEIQKRDIKESRKKAYELLDMVGLKGFETKYPKELSGGMQQRVGIARALINDPSILLMDEPFGALDAMTRELMNMELLRLKKRIGATIMLVTHSIPEAIFLGDRVIIMSPRPGCVEEIMDIDLPYEKELSIINSEHFGVYDRHIRNAFNSKAGLD</sequence>
<evidence type="ECO:0000256" key="2">
    <source>
        <dbReference type="ARBA" id="ARBA00022448"/>
    </source>
</evidence>
<keyword evidence="4 6" id="KW-0067">ATP-binding</keyword>
<dbReference type="GO" id="GO:0005524">
    <property type="term" value="F:ATP binding"/>
    <property type="evidence" value="ECO:0007669"/>
    <property type="project" value="UniProtKB-KW"/>
</dbReference>
<evidence type="ECO:0000256" key="1">
    <source>
        <dbReference type="ARBA" id="ARBA00005417"/>
    </source>
</evidence>
<dbReference type="PANTHER" id="PTHR42788">
    <property type="entry name" value="TAURINE IMPORT ATP-BINDING PROTEIN-RELATED"/>
    <property type="match status" value="1"/>
</dbReference>
<dbReference type="InterPro" id="IPR050166">
    <property type="entry name" value="ABC_transporter_ATP-bind"/>
</dbReference>
<dbReference type="GO" id="GO:0016887">
    <property type="term" value="F:ATP hydrolysis activity"/>
    <property type="evidence" value="ECO:0007669"/>
    <property type="project" value="InterPro"/>
</dbReference>
<dbReference type="InterPro" id="IPR003439">
    <property type="entry name" value="ABC_transporter-like_ATP-bd"/>
</dbReference>
<dbReference type="CDD" id="cd03293">
    <property type="entry name" value="ABC_NrtD_SsuB_transporters"/>
    <property type="match status" value="1"/>
</dbReference>